<organism evidence="1 2">
    <name type="scientific">Chryseobacterium defluvii</name>
    <dbReference type="NCBI Taxonomy" id="160396"/>
    <lineage>
        <taxon>Bacteria</taxon>
        <taxon>Pseudomonadati</taxon>
        <taxon>Bacteroidota</taxon>
        <taxon>Flavobacteriia</taxon>
        <taxon>Flavobacteriales</taxon>
        <taxon>Weeksellaceae</taxon>
        <taxon>Chryseobacterium group</taxon>
        <taxon>Chryseobacterium</taxon>
    </lineage>
</organism>
<keyword evidence="2" id="KW-1185">Reference proteome</keyword>
<dbReference type="EMBL" id="RBXB01000003">
    <property type="protein sequence ID" value="RKS96507.1"/>
    <property type="molecule type" value="Genomic_DNA"/>
</dbReference>
<accession>A0A495S9D9</accession>
<reference evidence="1 2" key="1">
    <citation type="submission" date="2018-10" db="EMBL/GenBank/DDBJ databases">
        <title>Genomic Encyclopedia of Archaeal and Bacterial Type Strains, Phase II (KMG-II): from individual species to whole genera.</title>
        <authorList>
            <person name="Goeker M."/>
        </authorList>
    </citation>
    <scope>NUCLEOTIDE SEQUENCE [LARGE SCALE GENOMIC DNA]</scope>
    <source>
        <strain evidence="1 2">DSM 14219</strain>
    </source>
</reference>
<evidence type="ECO:0000313" key="2">
    <source>
        <dbReference type="Proteomes" id="UP000272428"/>
    </source>
</evidence>
<sequence>MKKSIKERKLTKKELKEINGGAIICPEGFCFVPGSDEPRIGGVGRDGYCC</sequence>
<evidence type="ECO:0000313" key="1">
    <source>
        <dbReference type="EMBL" id="RKS96507.1"/>
    </source>
</evidence>
<proteinExistence type="predicted"/>
<name>A0A495S9D9_9FLAO</name>
<dbReference type="OrthoDB" id="1272250at2"/>
<comment type="caution">
    <text evidence="1">The sequence shown here is derived from an EMBL/GenBank/DDBJ whole genome shotgun (WGS) entry which is preliminary data.</text>
</comment>
<dbReference type="InterPro" id="IPR010133">
    <property type="entry name" value="Bacteriocin_signal_seq"/>
</dbReference>
<dbReference type="RefSeq" id="WP_121462509.1">
    <property type="nucleotide sequence ID" value="NZ_RBXB01000003.1"/>
</dbReference>
<dbReference type="NCBIfam" id="TIGR01847">
    <property type="entry name" value="bacteriocin_sig"/>
    <property type="match status" value="1"/>
</dbReference>
<gene>
    <name evidence="1" type="ORF">BCF58_2932</name>
</gene>
<protein>
    <submittedName>
        <fullName evidence="1">Bacteriocin-like protein</fullName>
    </submittedName>
</protein>
<dbReference type="Proteomes" id="UP000272428">
    <property type="component" value="Unassembled WGS sequence"/>
</dbReference>
<dbReference type="AlphaFoldDB" id="A0A495S9D9"/>